<dbReference type="AlphaFoldDB" id="A0A7S2KA71"/>
<name>A0A7S2KA71_9STRA</name>
<gene>
    <name evidence="2" type="ORF">LDAN0321_LOCUS6603</name>
</gene>
<accession>A0A7S2KA71</accession>
<dbReference type="PANTHER" id="PTHR12770">
    <property type="entry name" value="RUS1 FAMILY PROTEIN C16ORF58"/>
    <property type="match status" value="1"/>
</dbReference>
<reference evidence="2" key="1">
    <citation type="submission" date="2021-01" db="EMBL/GenBank/DDBJ databases">
        <authorList>
            <person name="Corre E."/>
            <person name="Pelletier E."/>
            <person name="Niang G."/>
            <person name="Scheremetjew M."/>
            <person name="Finn R."/>
            <person name="Kale V."/>
            <person name="Holt S."/>
            <person name="Cochrane G."/>
            <person name="Meng A."/>
            <person name="Brown T."/>
            <person name="Cohen L."/>
        </authorList>
    </citation>
    <scope>NUCLEOTIDE SEQUENCE</scope>
    <source>
        <strain evidence="2">B650</strain>
    </source>
</reference>
<dbReference type="PANTHER" id="PTHR12770:SF31">
    <property type="entry name" value="RUS FAMILY MEMBER 1"/>
    <property type="match status" value="1"/>
</dbReference>
<dbReference type="InterPro" id="IPR055412">
    <property type="entry name" value="UVB_sens_C"/>
</dbReference>
<evidence type="ECO:0000313" key="2">
    <source>
        <dbReference type="EMBL" id="CAD9568845.1"/>
    </source>
</evidence>
<evidence type="ECO:0000259" key="1">
    <source>
        <dbReference type="Pfam" id="PF24160"/>
    </source>
</evidence>
<dbReference type="Pfam" id="PF24160">
    <property type="entry name" value="UVB_sens_C"/>
    <property type="match status" value="1"/>
</dbReference>
<sequence>MNSYNTNRINIVLSDYFSHLDRFRFLDNNSQPIDHSPQVSVLSPSEVAKLEPLFFLPRRKKTLSSYVEFGVSFNNLMQSCTSLDTNLKLVFDQDQAYIVKASRKEAKRNCVYVSLQSNASSIDKTKAYFHALLLTYMMQKYAPVEDAKILEIEERANILFDPLFASFFEESQRAGWDLSKTGVSSRGYGFTFSREIF</sequence>
<dbReference type="InterPro" id="IPR006968">
    <property type="entry name" value="RUS_fam"/>
</dbReference>
<protein>
    <recommendedName>
        <fullName evidence="1">Root UVB sensitive protein C-terminal domain-containing protein</fullName>
    </recommendedName>
</protein>
<proteinExistence type="predicted"/>
<organism evidence="2">
    <name type="scientific">Leptocylindrus danicus</name>
    <dbReference type="NCBI Taxonomy" id="163516"/>
    <lineage>
        <taxon>Eukaryota</taxon>
        <taxon>Sar</taxon>
        <taxon>Stramenopiles</taxon>
        <taxon>Ochrophyta</taxon>
        <taxon>Bacillariophyta</taxon>
        <taxon>Coscinodiscophyceae</taxon>
        <taxon>Chaetocerotophycidae</taxon>
        <taxon>Leptocylindrales</taxon>
        <taxon>Leptocylindraceae</taxon>
        <taxon>Leptocylindrus</taxon>
    </lineage>
</organism>
<feature type="domain" description="Root UVB sensitive protein C-terminal" evidence="1">
    <location>
        <begin position="41"/>
        <end position="181"/>
    </location>
</feature>
<dbReference type="EMBL" id="HBGY01010460">
    <property type="protein sequence ID" value="CAD9568845.1"/>
    <property type="molecule type" value="Transcribed_RNA"/>
</dbReference>